<dbReference type="Pfam" id="PF01724">
    <property type="entry name" value="DUF29"/>
    <property type="match status" value="1"/>
</dbReference>
<dbReference type="Proteomes" id="UP000613160">
    <property type="component" value="Unassembled WGS sequence"/>
</dbReference>
<dbReference type="EMBL" id="BMJJ01000001">
    <property type="protein sequence ID" value="GGD06523.1"/>
    <property type="molecule type" value="Genomic_DNA"/>
</dbReference>
<dbReference type="Gene3D" id="1.20.1220.20">
    <property type="entry name" value="Uncharcterised protein PF01724"/>
    <property type="match status" value="1"/>
</dbReference>
<keyword evidence="2" id="KW-1185">Reference proteome</keyword>
<reference evidence="1" key="2">
    <citation type="submission" date="2020-09" db="EMBL/GenBank/DDBJ databases">
        <authorList>
            <person name="Sun Q."/>
            <person name="Zhou Y."/>
        </authorList>
    </citation>
    <scope>NUCLEOTIDE SEQUENCE</scope>
    <source>
        <strain evidence="1">CGMCC 1.15493</strain>
    </source>
</reference>
<sequence>MSLVRKTLPTDPSGYEHDIYAWSRRQAELLRDGRFSEADWPHIIEEIESVGGSQRRALKSSYRLVIMHLLKWQFQREKRSRSWKNTIGRERGTIQSDERDNPSLAADANAIVGEIYAIAARDAARETGLPLATFPPTCPYSLDFLRDHDAMPE</sequence>
<dbReference type="RefSeq" id="WP_188849129.1">
    <property type="nucleotide sequence ID" value="NZ_BMJJ01000001.1"/>
</dbReference>
<proteinExistence type="predicted"/>
<accession>A0A916XT10</accession>
<protein>
    <recommendedName>
        <fullName evidence="3">DUF29 domain-containing protein</fullName>
    </recommendedName>
</protein>
<dbReference type="InterPro" id="IPR002636">
    <property type="entry name" value="DUF29"/>
</dbReference>
<evidence type="ECO:0000313" key="2">
    <source>
        <dbReference type="Proteomes" id="UP000613160"/>
    </source>
</evidence>
<dbReference type="AlphaFoldDB" id="A0A916XT10"/>
<gene>
    <name evidence="1" type="ORF">GCM10011335_06870</name>
</gene>
<dbReference type="PANTHER" id="PTHR34235">
    <property type="entry name" value="SLR1203 PROTEIN-RELATED"/>
    <property type="match status" value="1"/>
</dbReference>
<evidence type="ECO:0008006" key="3">
    <source>
        <dbReference type="Google" id="ProtNLM"/>
    </source>
</evidence>
<reference evidence="1" key="1">
    <citation type="journal article" date="2014" name="Int. J. Syst. Evol. Microbiol.">
        <title>Complete genome sequence of Corynebacterium casei LMG S-19264T (=DSM 44701T), isolated from a smear-ripened cheese.</title>
        <authorList>
            <consortium name="US DOE Joint Genome Institute (JGI-PGF)"/>
            <person name="Walter F."/>
            <person name="Albersmeier A."/>
            <person name="Kalinowski J."/>
            <person name="Ruckert C."/>
        </authorList>
    </citation>
    <scope>NUCLEOTIDE SEQUENCE</scope>
    <source>
        <strain evidence="1">CGMCC 1.15493</strain>
    </source>
</reference>
<comment type="caution">
    <text evidence="1">The sequence shown here is derived from an EMBL/GenBank/DDBJ whole genome shotgun (WGS) entry which is preliminary data.</text>
</comment>
<evidence type="ECO:0000313" key="1">
    <source>
        <dbReference type="EMBL" id="GGD06523.1"/>
    </source>
</evidence>
<name>A0A916XT10_9HYPH</name>
<organism evidence="1 2">
    <name type="scientific">Aureimonas glaciei</name>
    <dbReference type="NCBI Taxonomy" id="1776957"/>
    <lineage>
        <taxon>Bacteria</taxon>
        <taxon>Pseudomonadati</taxon>
        <taxon>Pseudomonadota</taxon>
        <taxon>Alphaproteobacteria</taxon>
        <taxon>Hyphomicrobiales</taxon>
        <taxon>Aurantimonadaceae</taxon>
        <taxon>Aureimonas</taxon>
    </lineage>
</organism>